<gene>
    <name evidence="2" type="ORF">PHMEG_00021346</name>
</gene>
<sequence>MEQRIPLPENLTCRLFINNGQPLGSGHDKVLHSPTFVFQIAHGYHVFRVKVEEVFDSHLRGQWRDGFVIYFKPTNNASKKDLQVLATDPNLMRVQLDTAWRKARLREGGQSSFVLELYVYVPNLTDQFTTLRRATAARIQEQAPRVAAVLREQGIAAGPARQNYMLVIQARLPDGTPITVPDDTTFRQLQQVDAQQAAMEGTMQAQQQQATAAHPHLDSGPMQVNVGDLRAVLELPNYSLRPPFRPPPSTTTSAPVDDIVDADHIDS</sequence>
<evidence type="ECO:0000313" key="3">
    <source>
        <dbReference type="Proteomes" id="UP000198211"/>
    </source>
</evidence>
<dbReference type="EMBL" id="NBNE01003977">
    <property type="protein sequence ID" value="OWZ06404.1"/>
    <property type="molecule type" value="Genomic_DNA"/>
</dbReference>
<protein>
    <submittedName>
        <fullName evidence="2">Uncharacterized protein</fullName>
    </submittedName>
</protein>
<accession>A0A225VMR2</accession>
<name>A0A225VMR2_9STRA</name>
<proteinExistence type="predicted"/>
<dbReference type="OrthoDB" id="116716at2759"/>
<keyword evidence="3" id="KW-1185">Reference proteome</keyword>
<evidence type="ECO:0000313" key="2">
    <source>
        <dbReference type="EMBL" id="OWZ06404.1"/>
    </source>
</evidence>
<organism evidence="2 3">
    <name type="scientific">Phytophthora megakarya</name>
    <dbReference type="NCBI Taxonomy" id="4795"/>
    <lineage>
        <taxon>Eukaryota</taxon>
        <taxon>Sar</taxon>
        <taxon>Stramenopiles</taxon>
        <taxon>Oomycota</taxon>
        <taxon>Peronosporomycetes</taxon>
        <taxon>Peronosporales</taxon>
        <taxon>Peronosporaceae</taxon>
        <taxon>Phytophthora</taxon>
    </lineage>
</organism>
<evidence type="ECO:0000256" key="1">
    <source>
        <dbReference type="SAM" id="MobiDB-lite"/>
    </source>
</evidence>
<feature type="region of interest" description="Disordered" evidence="1">
    <location>
        <begin position="238"/>
        <end position="267"/>
    </location>
</feature>
<reference evidence="3" key="1">
    <citation type="submission" date="2017-03" db="EMBL/GenBank/DDBJ databases">
        <title>Phytopthora megakarya and P. palmivora, two closely related causual agents of cacao black pod achieved similar genome size and gene model numbers by different mechanisms.</title>
        <authorList>
            <person name="Ali S."/>
            <person name="Shao J."/>
            <person name="Larry D.J."/>
            <person name="Kronmiller B."/>
            <person name="Shen D."/>
            <person name="Strem M.D."/>
            <person name="Melnick R.L."/>
            <person name="Guiltinan M.J."/>
            <person name="Tyler B.M."/>
            <person name="Meinhardt L.W."/>
            <person name="Bailey B.A."/>
        </authorList>
    </citation>
    <scope>NUCLEOTIDE SEQUENCE [LARGE SCALE GENOMIC DNA]</scope>
    <source>
        <strain evidence="3">zdho120</strain>
    </source>
</reference>
<dbReference type="AlphaFoldDB" id="A0A225VMR2"/>
<dbReference type="Proteomes" id="UP000198211">
    <property type="component" value="Unassembled WGS sequence"/>
</dbReference>
<comment type="caution">
    <text evidence="2">The sequence shown here is derived from an EMBL/GenBank/DDBJ whole genome shotgun (WGS) entry which is preliminary data.</text>
</comment>